<keyword evidence="2" id="KW-0238">DNA-binding</keyword>
<dbReference type="GO" id="GO:0043565">
    <property type="term" value="F:sequence-specific DNA binding"/>
    <property type="evidence" value="ECO:0007669"/>
    <property type="project" value="InterPro"/>
</dbReference>
<dbReference type="SMART" id="SM00342">
    <property type="entry name" value="HTH_ARAC"/>
    <property type="match status" value="1"/>
</dbReference>
<name>D2QG55_SPILD</name>
<accession>D2QG55</accession>
<keyword evidence="1" id="KW-0805">Transcription regulation</keyword>
<dbReference type="STRING" id="504472.Slin_0598"/>
<dbReference type="eggNOG" id="COG2207">
    <property type="taxonomic scope" value="Bacteria"/>
</dbReference>
<dbReference type="PANTHER" id="PTHR43280">
    <property type="entry name" value="ARAC-FAMILY TRANSCRIPTIONAL REGULATOR"/>
    <property type="match status" value="1"/>
</dbReference>
<dbReference type="SUPFAM" id="SSF51215">
    <property type="entry name" value="Regulatory protein AraC"/>
    <property type="match status" value="1"/>
</dbReference>
<reference evidence="5 6" key="1">
    <citation type="journal article" date="2010" name="Stand. Genomic Sci.">
        <title>Complete genome sequence of Spirosoma linguale type strain (1).</title>
        <authorList>
            <person name="Lail K."/>
            <person name="Sikorski J."/>
            <person name="Saunders E."/>
            <person name="Lapidus A."/>
            <person name="Glavina Del Rio T."/>
            <person name="Copeland A."/>
            <person name="Tice H."/>
            <person name="Cheng J.-F."/>
            <person name="Lucas S."/>
            <person name="Nolan M."/>
            <person name="Bruce D."/>
            <person name="Goodwin L."/>
            <person name="Pitluck S."/>
            <person name="Ivanova N."/>
            <person name="Mavromatis K."/>
            <person name="Ovchinnikova G."/>
            <person name="Pati A."/>
            <person name="Chen A."/>
            <person name="Palaniappan K."/>
            <person name="Land M."/>
            <person name="Hauser L."/>
            <person name="Chang Y.-J."/>
            <person name="Jeffries C.D."/>
            <person name="Chain P."/>
            <person name="Brettin T."/>
            <person name="Detter J.C."/>
            <person name="Schuetze A."/>
            <person name="Rohde M."/>
            <person name="Tindall B.J."/>
            <person name="Goeker M."/>
            <person name="Bristow J."/>
            <person name="Eisen J.A."/>
            <person name="Markowitz V."/>
            <person name="Hugenholtz P."/>
            <person name="Kyrpides N.C."/>
            <person name="Klenk H.-P."/>
            <person name="Chen F."/>
        </authorList>
    </citation>
    <scope>NUCLEOTIDE SEQUENCE [LARGE SCALE GENOMIC DNA]</scope>
    <source>
        <strain evidence="6">ATCC 33905 / DSM 74 / LMG 10896 / Claus 1</strain>
    </source>
</reference>
<keyword evidence="6" id="KW-1185">Reference proteome</keyword>
<dbReference type="PANTHER" id="PTHR43280:SF32">
    <property type="entry name" value="TRANSCRIPTIONAL REGULATORY PROTEIN"/>
    <property type="match status" value="1"/>
</dbReference>
<dbReference type="GO" id="GO:0003700">
    <property type="term" value="F:DNA-binding transcription factor activity"/>
    <property type="evidence" value="ECO:0007669"/>
    <property type="project" value="InterPro"/>
</dbReference>
<evidence type="ECO:0000256" key="3">
    <source>
        <dbReference type="ARBA" id="ARBA00023163"/>
    </source>
</evidence>
<dbReference type="Gene3D" id="1.10.10.60">
    <property type="entry name" value="Homeodomain-like"/>
    <property type="match status" value="1"/>
</dbReference>
<gene>
    <name evidence="5" type="ordered locus">Slin_0598</name>
</gene>
<dbReference type="PROSITE" id="PS01124">
    <property type="entry name" value="HTH_ARAC_FAMILY_2"/>
    <property type="match status" value="1"/>
</dbReference>
<dbReference type="RefSeq" id="WP_012925214.1">
    <property type="nucleotide sequence ID" value="NC_013730.1"/>
</dbReference>
<sequence>MASLRTYSIAQLLHLITGQVIEDNTFHLGYFTGQDRLLPYPYRVHSYALGVPVSGSLSGSLNLDTFEVQPGQIMIIAPGQIHRILSCSADFAMRSLFFTDAFLTNYLRSPAQVMTLGFFQPSAPMVMTLTREEWQRINALIDVIEHHYWPADQAASQPGGFVLQALLADLSNIYKKGEFGKSDLSLTSRSAELANQFRRLVTQHYLTMRHVSDYADQLSVSAKHLSETVKMQTGRPASAWIDAMIVQEAQVLLSQTNTSLSQIADYLQFGTQSAFGKFFRQKTGDSPRDYRNRR</sequence>
<evidence type="ECO:0000259" key="4">
    <source>
        <dbReference type="PROSITE" id="PS01124"/>
    </source>
</evidence>
<evidence type="ECO:0000313" key="6">
    <source>
        <dbReference type="Proteomes" id="UP000002028"/>
    </source>
</evidence>
<dbReference type="AlphaFoldDB" id="D2QG55"/>
<dbReference type="Pfam" id="PF12833">
    <property type="entry name" value="HTH_18"/>
    <property type="match status" value="1"/>
</dbReference>
<keyword evidence="3" id="KW-0804">Transcription</keyword>
<evidence type="ECO:0000256" key="2">
    <source>
        <dbReference type="ARBA" id="ARBA00023125"/>
    </source>
</evidence>
<dbReference type="InterPro" id="IPR037923">
    <property type="entry name" value="HTH-like"/>
</dbReference>
<evidence type="ECO:0000313" key="5">
    <source>
        <dbReference type="EMBL" id="ADB36662.1"/>
    </source>
</evidence>
<evidence type="ECO:0000256" key="1">
    <source>
        <dbReference type="ARBA" id="ARBA00023015"/>
    </source>
</evidence>
<dbReference type="HOGENOM" id="CLU_000445_88_2_10"/>
<organism evidence="5 6">
    <name type="scientific">Spirosoma linguale (strain ATCC 33905 / DSM 74 / LMG 10896 / Claus 1)</name>
    <dbReference type="NCBI Taxonomy" id="504472"/>
    <lineage>
        <taxon>Bacteria</taxon>
        <taxon>Pseudomonadati</taxon>
        <taxon>Bacteroidota</taxon>
        <taxon>Cytophagia</taxon>
        <taxon>Cytophagales</taxon>
        <taxon>Cytophagaceae</taxon>
        <taxon>Spirosoma</taxon>
    </lineage>
</organism>
<protein>
    <submittedName>
        <fullName evidence="5">Transcriptional regulator, AraC family</fullName>
    </submittedName>
</protein>
<proteinExistence type="predicted"/>
<dbReference type="InterPro" id="IPR009057">
    <property type="entry name" value="Homeodomain-like_sf"/>
</dbReference>
<dbReference type="Proteomes" id="UP000002028">
    <property type="component" value="Chromosome"/>
</dbReference>
<dbReference type="KEGG" id="sli:Slin_0598"/>
<dbReference type="EMBL" id="CP001769">
    <property type="protein sequence ID" value="ADB36662.1"/>
    <property type="molecule type" value="Genomic_DNA"/>
</dbReference>
<dbReference type="SUPFAM" id="SSF46689">
    <property type="entry name" value="Homeodomain-like"/>
    <property type="match status" value="1"/>
</dbReference>
<feature type="domain" description="HTH araC/xylS-type" evidence="4">
    <location>
        <begin position="195"/>
        <end position="293"/>
    </location>
</feature>
<dbReference type="InterPro" id="IPR018060">
    <property type="entry name" value="HTH_AraC"/>
</dbReference>